<evidence type="ECO:0000256" key="2">
    <source>
        <dbReference type="ARBA" id="ARBA00023134"/>
    </source>
</evidence>
<name>A0A8C3PNK7_9CHAR</name>
<dbReference type="PROSITE" id="PS51715">
    <property type="entry name" value="G_GB1_RHD3"/>
    <property type="match status" value="1"/>
</dbReference>
<dbReference type="SUPFAM" id="SSF52540">
    <property type="entry name" value="P-loop containing nucleoside triphosphate hydrolases"/>
    <property type="match status" value="1"/>
</dbReference>
<evidence type="ECO:0000256" key="3">
    <source>
        <dbReference type="PROSITE-ProRule" id="PRU01052"/>
    </source>
</evidence>
<accession>A0A8C3PNK7</accession>
<keyword evidence="2" id="KW-0342">GTP-binding</keyword>
<reference evidence="6" key="1">
    <citation type="submission" date="2025-08" db="UniProtKB">
        <authorList>
            <consortium name="Ensembl"/>
        </authorList>
    </citation>
    <scope>IDENTIFICATION</scope>
</reference>
<evidence type="ECO:0000259" key="5">
    <source>
        <dbReference type="PROSITE" id="PS51715"/>
    </source>
</evidence>
<reference evidence="6" key="2">
    <citation type="submission" date="2025-09" db="UniProtKB">
        <authorList>
            <consortium name="Ensembl"/>
        </authorList>
    </citation>
    <scope>IDENTIFICATION</scope>
</reference>
<dbReference type="GO" id="GO:0005525">
    <property type="term" value="F:GTP binding"/>
    <property type="evidence" value="ECO:0007669"/>
    <property type="project" value="UniProtKB-KW"/>
</dbReference>
<proteinExistence type="inferred from homology"/>
<dbReference type="Gene3D" id="3.40.50.300">
    <property type="entry name" value="P-loop containing nucleotide triphosphate hydrolases"/>
    <property type="match status" value="1"/>
</dbReference>
<keyword evidence="7" id="KW-1185">Reference proteome</keyword>
<dbReference type="Ensembl" id="ENSCPGT00000017348.1">
    <property type="protein sequence ID" value="ENSCPGP00000015846.1"/>
    <property type="gene ID" value="ENSCPGG00000011159.1"/>
</dbReference>
<comment type="similarity">
    <text evidence="3">Belongs to the TRAFAC class dynamin-like GTPase superfamily. GB1/RHD3 GTPase family.</text>
</comment>
<sequence length="94" mass="10051">MASGILMPEPLCLVENHPRKGLVVQQEALKVLSEVTQPVVVVAITGLYRTGKSYLMNRLAGQRKGEGGPSPQLSSQSPCGLQPPPYLPCPSAQR</sequence>
<feature type="domain" description="GB1/RHD3-type G" evidence="5">
    <location>
        <begin position="36"/>
        <end position="94"/>
    </location>
</feature>
<organism evidence="6 7">
    <name type="scientific">Calidris pygmaea</name>
    <name type="common">Spoon-billed sandpiper</name>
    <dbReference type="NCBI Taxonomy" id="425635"/>
    <lineage>
        <taxon>Eukaryota</taxon>
        <taxon>Metazoa</taxon>
        <taxon>Chordata</taxon>
        <taxon>Craniata</taxon>
        <taxon>Vertebrata</taxon>
        <taxon>Euteleostomi</taxon>
        <taxon>Archelosauria</taxon>
        <taxon>Archosauria</taxon>
        <taxon>Dinosauria</taxon>
        <taxon>Saurischia</taxon>
        <taxon>Theropoda</taxon>
        <taxon>Coelurosauria</taxon>
        <taxon>Aves</taxon>
        <taxon>Neognathae</taxon>
        <taxon>Neoaves</taxon>
        <taxon>Charadriiformes</taxon>
        <taxon>Scolopacidae</taxon>
        <taxon>Calidris</taxon>
    </lineage>
</organism>
<feature type="compositionally biased region" description="Low complexity" evidence="4">
    <location>
        <begin position="69"/>
        <end position="80"/>
    </location>
</feature>
<dbReference type="InterPro" id="IPR015894">
    <property type="entry name" value="Guanylate-bd_N"/>
</dbReference>
<dbReference type="InterPro" id="IPR027417">
    <property type="entry name" value="P-loop_NTPase"/>
</dbReference>
<evidence type="ECO:0000256" key="1">
    <source>
        <dbReference type="ARBA" id="ARBA00022741"/>
    </source>
</evidence>
<dbReference type="InterPro" id="IPR030386">
    <property type="entry name" value="G_GB1_RHD3_dom"/>
</dbReference>
<dbReference type="PANTHER" id="PTHR10751">
    <property type="entry name" value="GUANYLATE BINDING PROTEIN"/>
    <property type="match status" value="1"/>
</dbReference>
<dbReference type="AlphaFoldDB" id="A0A8C3PNK7"/>
<evidence type="ECO:0000256" key="4">
    <source>
        <dbReference type="SAM" id="MobiDB-lite"/>
    </source>
</evidence>
<dbReference type="Proteomes" id="UP000694419">
    <property type="component" value="Unplaced"/>
</dbReference>
<evidence type="ECO:0000313" key="6">
    <source>
        <dbReference type="Ensembl" id="ENSCPGP00000015846.1"/>
    </source>
</evidence>
<dbReference type="Pfam" id="PF02263">
    <property type="entry name" value="GBP"/>
    <property type="match status" value="1"/>
</dbReference>
<evidence type="ECO:0000313" key="7">
    <source>
        <dbReference type="Proteomes" id="UP000694419"/>
    </source>
</evidence>
<protein>
    <recommendedName>
        <fullName evidence="5">GB1/RHD3-type G domain-containing protein</fullName>
    </recommendedName>
</protein>
<feature type="region of interest" description="Disordered" evidence="4">
    <location>
        <begin position="59"/>
        <end position="94"/>
    </location>
</feature>
<dbReference type="GO" id="GO:0003924">
    <property type="term" value="F:GTPase activity"/>
    <property type="evidence" value="ECO:0007669"/>
    <property type="project" value="InterPro"/>
</dbReference>
<keyword evidence="1" id="KW-0547">Nucleotide-binding</keyword>